<reference evidence="4 5" key="1">
    <citation type="journal article" date="2014" name="Mol. Plant">
        <title>Chromosome Scale Genome Assembly and Transcriptome Profiling of Nannochloropsis gaditana in Nitrogen Depletion.</title>
        <authorList>
            <person name="Corteggiani Carpinelli E."/>
            <person name="Telatin A."/>
            <person name="Vitulo N."/>
            <person name="Forcato C."/>
            <person name="D'Angelo M."/>
            <person name="Schiavon R."/>
            <person name="Vezzi A."/>
            <person name="Giacometti G.M."/>
            <person name="Morosinotto T."/>
            <person name="Valle G."/>
        </authorList>
    </citation>
    <scope>NUCLEOTIDE SEQUENCE [LARGE SCALE GENOMIC DNA]</scope>
    <source>
        <strain evidence="4 5">B-31</strain>
    </source>
</reference>
<comment type="caution">
    <text evidence="4">The sequence shown here is derived from an EMBL/GenBank/DDBJ whole genome shotgun (WGS) entry which is preliminary data.</text>
</comment>
<feature type="domain" description="Phospholipid/glycerol acyltransferase" evidence="3">
    <location>
        <begin position="180"/>
        <end position="302"/>
    </location>
</feature>
<feature type="compositionally biased region" description="Gly residues" evidence="1">
    <location>
        <begin position="503"/>
        <end position="514"/>
    </location>
</feature>
<feature type="compositionally biased region" description="Basic and acidic residues" evidence="1">
    <location>
        <begin position="523"/>
        <end position="539"/>
    </location>
</feature>
<feature type="transmembrane region" description="Helical" evidence="2">
    <location>
        <begin position="446"/>
        <end position="467"/>
    </location>
</feature>
<feature type="transmembrane region" description="Helical" evidence="2">
    <location>
        <begin position="102"/>
        <end position="130"/>
    </location>
</feature>
<evidence type="ECO:0000313" key="5">
    <source>
        <dbReference type="Proteomes" id="UP000019335"/>
    </source>
</evidence>
<dbReference type="GO" id="GO:0016746">
    <property type="term" value="F:acyltransferase activity"/>
    <property type="evidence" value="ECO:0007669"/>
    <property type="project" value="UniProtKB-KW"/>
</dbReference>
<evidence type="ECO:0000256" key="2">
    <source>
        <dbReference type="SAM" id="Phobius"/>
    </source>
</evidence>
<keyword evidence="2" id="KW-1133">Transmembrane helix</keyword>
<evidence type="ECO:0000313" key="4">
    <source>
        <dbReference type="EMBL" id="EWM25712.1"/>
    </source>
</evidence>
<dbReference type="EMBL" id="AZIL01000837">
    <property type="protein sequence ID" value="EWM25712.1"/>
    <property type="molecule type" value="Genomic_DNA"/>
</dbReference>
<feature type="compositionally biased region" description="Polar residues" evidence="1">
    <location>
        <begin position="1"/>
        <end position="25"/>
    </location>
</feature>
<keyword evidence="4" id="KW-0012">Acyltransferase</keyword>
<dbReference type="SMART" id="SM00563">
    <property type="entry name" value="PlsC"/>
    <property type="match status" value="1"/>
</dbReference>
<dbReference type="OrthoDB" id="189226at2759"/>
<keyword evidence="2" id="KW-0812">Transmembrane</keyword>
<feature type="compositionally biased region" description="Low complexity" evidence="1">
    <location>
        <begin position="547"/>
        <end position="561"/>
    </location>
</feature>
<dbReference type="PANTHER" id="PTHR10983">
    <property type="entry name" value="1-ACYLGLYCEROL-3-PHOSPHATE ACYLTRANSFERASE-RELATED"/>
    <property type="match status" value="1"/>
</dbReference>
<sequence>MPTTRSTHNGHYRTMQTATSSSYSEQEGGDDDFSVKYTSLRDSPSLSQNHSSPPPATDNSMKDSCTVKGFSNGSKSSGLSPEMNSPAAGPNVSKPRRTYGSIMHAIIICWLVIAMSFGLNILNFLVYLTVRPWSRRTARRLIGNWFQSMWVSVMSYLMPPSELVLSGDVFPKTMDSTRPAIIIANHQVDADFWYCWEVARAHQLQGQLKIILKAELSQVPVVGWGMRQFEFCFLRRNWEQDRRGLTRLLSSFMEDGLNCALLLFPEGTTINTESLAKSHRFAQQQSRPRLKHLLLPRSTGFAACLETMCQSSTAPPPLIYDLTVAYGGYSGEVPSWAMGYGRDRDVGVPSVAEMVQGLIQPRVFVHVKTYQADHRLREDPQKWLDARWGEKDVRLGEFIKHQAFTTTEATEILRPTGSRLTLVFLLFLPLILTCLLPALILLTLVVWPLVLTAGTVHFLALLSRSALKAAVRSGGKATQGPGFGLGFPPPAAASPQQPFQGGRSFGDGEGGQGARGKRVGVHGSREPGPREAPRPKAQSERPPPPAAAAVPSPSRALTAPPRRSPRRLPERSRDY</sequence>
<feature type="transmembrane region" description="Helical" evidence="2">
    <location>
        <begin position="420"/>
        <end position="440"/>
    </location>
</feature>
<accession>W7THY1</accession>
<evidence type="ECO:0000256" key="1">
    <source>
        <dbReference type="SAM" id="MobiDB-lite"/>
    </source>
</evidence>
<dbReference type="Proteomes" id="UP000019335">
    <property type="component" value="Chromosome 10"/>
</dbReference>
<evidence type="ECO:0000259" key="3">
    <source>
        <dbReference type="SMART" id="SM00563"/>
    </source>
</evidence>
<keyword evidence="5" id="KW-1185">Reference proteome</keyword>
<dbReference type="Pfam" id="PF01553">
    <property type="entry name" value="Acyltransferase"/>
    <property type="match status" value="1"/>
</dbReference>
<gene>
    <name evidence="4" type="ORF">Naga_100154g3</name>
</gene>
<organism evidence="4 5">
    <name type="scientific">Nannochloropsis gaditana</name>
    <dbReference type="NCBI Taxonomy" id="72520"/>
    <lineage>
        <taxon>Eukaryota</taxon>
        <taxon>Sar</taxon>
        <taxon>Stramenopiles</taxon>
        <taxon>Ochrophyta</taxon>
        <taxon>Eustigmatophyceae</taxon>
        <taxon>Eustigmatales</taxon>
        <taxon>Monodopsidaceae</taxon>
        <taxon>Nannochloropsis</taxon>
    </lineage>
</organism>
<name>W7THY1_9STRA</name>
<proteinExistence type="predicted"/>
<feature type="compositionally biased region" description="Low complexity" evidence="1">
    <location>
        <begin position="493"/>
        <end position="502"/>
    </location>
</feature>
<dbReference type="SUPFAM" id="SSF69593">
    <property type="entry name" value="Glycerol-3-phosphate (1)-acyltransferase"/>
    <property type="match status" value="1"/>
</dbReference>
<protein>
    <submittedName>
        <fullName evidence="4">Putative 1-acyl-sn-glycerol-3-phosphate acyltransferase 5</fullName>
    </submittedName>
</protein>
<dbReference type="GO" id="GO:0012505">
    <property type="term" value="C:endomembrane system"/>
    <property type="evidence" value="ECO:0007669"/>
    <property type="project" value="TreeGrafter"/>
</dbReference>
<feature type="compositionally biased region" description="Polar residues" evidence="1">
    <location>
        <begin position="36"/>
        <end position="83"/>
    </location>
</feature>
<feature type="region of interest" description="Disordered" evidence="1">
    <location>
        <begin position="1"/>
        <end position="92"/>
    </location>
</feature>
<dbReference type="CDD" id="cd07990">
    <property type="entry name" value="LPLAT_LCLAT1-like"/>
    <property type="match status" value="1"/>
</dbReference>
<keyword evidence="4" id="KW-0808">Transferase</keyword>
<dbReference type="PANTHER" id="PTHR10983:SF16">
    <property type="entry name" value="LYSOCARDIOLIPIN ACYLTRANSFERASE 1"/>
    <property type="match status" value="1"/>
</dbReference>
<feature type="region of interest" description="Disordered" evidence="1">
    <location>
        <begin position="480"/>
        <end position="575"/>
    </location>
</feature>
<dbReference type="AlphaFoldDB" id="W7THY1"/>
<keyword evidence="2" id="KW-0472">Membrane</keyword>
<dbReference type="InterPro" id="IPR002123">
    <property type="entry name" value="Plipid/glycerol_acylTrfase"/>
</dbReference>